<sequence>MFDPEILRMFFQMALAAGLGLFIGFEREYKGKAAGMRTYALVCMGAALFTILSVEAFQQFGTGIQDPARVAAQVVVGIGFIGAGLIFVQRGSVHGLTTAAGLWAVAAVGMTVGVQMYSLAIFSAVLVLLVLWALRKVEGKIRKHDDDYDPI</sequence>
<evidence type="ECO:0000256" key="3">
    <source>
        <dbReference type="ARBA" id="ARBA00022475"/>
    </source>
</evidence>
<comment type="subcellular location">
    <subcellularLocation>
        <location evidence="1">Cell membrane</location>
        <topology evidence="1">Multi-pass membrane protein</topology>
    </subcellularLocation>
</comment>
<dbReference type="InterPro" id="IPR049177">
    <property type="entry name" value="MgtC_SapB_SrpB_YhiD_N"/>
</dbReference>
<dbReference type="PANTHER" id="PTHR33778">
    <property type="entry name" value="PROTEIN MGTC"/>
    <property type="match status" value="1"/>
</dbReference>
<evidence type="ECO:0000256" key="5">
    <source>
        <dbReference type="ARBA" id="ARBA00022989"/>
    </source>
</evidence>
<gene>
    <name evidence="9" type="ORF">COU47_03985</name>
</gene>
<accession>A0A2H0TCG0</accession>
<evidence type="ECO:0000256" key="2">
    <source>
        <dbReference type="ARBA" id="ARBA00009298"/>
    </source>
</evidence>
<comment type="similarity">
    <text evidence="2">Belongs to the MgtC/SapB family.</text>
</comment>
<evidence type="ECO:0000259" key="8">
    <source>
        <dbReference type="Pfam" id="PF02308"/>
    </source>
</evidence>
<reference evidence="10" key="1">
    <citation type="submission" date="2017-09" db="EMBL/GenBank/DDBJ databases">
        <title>Depth-based differentiation of microbial function through sediment-hosted aquifers and enrichment of novel symbionts in the deep terrestrial subsurface.</title>
        <authorList>
            <person name="Probst A.J."/>
            <person name="Ladd B."/>
            <person name="Jarett J.K."/>
            <person name="Geller-Mcgrath D.E."/>
            <person name="Sieber C.M.K."/>
            <person name="Emerson J.B."/>
            <person name="Anantharaman K."/>
            <person name="Thomas B.C."/>
            <person name="Malmstrom R."/>
            <person name="Stieglmeier M."/>
            <person name="Klingl A."/>
            <person name="Woyke T."/>
            <person name="Ryan C.M."/>
            <person name="Banfield J.F."/>
        </authorList>
    </citation>
    <scope>NUCLEOTIDE SEQUENCE [LARGE SCALE GENOMIC DNA]</scope>
</reference>
<feature type="transmembrane region" description="Helical" evidence="7">
    <location>
        <begin position="70"/>
        <end position="88"/>
    </location>
</feature>
<feature type="domain" description="MgtC/SapB/SrpB/YhiD N-terminal" evidence="8">
    <location>
        <begin position="13"/>
        <end position="138"/>
    </location>
</feature>
<evidence type="ECO:0000256" key="4">
    <source>
        <dbReference type="ARBA" id="ARBA00022692"/>
    </source>
</evidence>
<evidence type="ECO:0000313" key="10">
    <source>
        <dbReference type="Proteomes" id="UP000231503"/>
    </source>
</evidence>
<comment type="caution">
    <text evidence="9">The sequence shown here is derived from an EMBL/GenBank/DDBJ whole genome shotgun (WGS) entry which is preliminary data.</text>
</comment>
<dbReference type="Pfam" id="PF02308">
    <property type="entry name" value="MgtC"/>
    <property type="match status" value="1"/>
</dbReference>
<keyword evidence="3" id="KW-1003">Cell membrane</keyword>
<dbReference type="InterPro" id="IPR003416">
    <property type="entry name" value="MgtC/SapB/SrpB/YhiD_fam"/>
</dbReference>
<keyword evidence="4 7" id="KW-0812">Transmembrane</keyword>
<dbReference type="PRINTS" id="PR01837">
    <property type="entry name" value="MGTCSAPBPROT"/>
</dbReference>
<protein>
    <submittedName>
        <fullName evidence="9">Magnesium transporter MgtC</fullName>
    </submittedName>
</protein>
<evidence type="ECO:0000256" key="6">
    <source>
        <dbReference type="ARBA" id="ARBA00023136"/>
    </source>
</evidence>
<dbReference type="EMBL" id="PFCO01000009">
    <property type="protein sequence ID" value="PIR69231.1"/>
    <property type="molecule type" value="Genomic_DNA"/>
</dbReference>
<dbReference type="AlphaFoldDB" id="A0A2H0TCG0"/>
<evidence type="ECO:0000313" key="9">
    <source>
        <dbReference type="EMBL" id="PIR69231.1"/>
    </source>
</evidence>
<dbReference type="Proteomes" id="UP000231503">
    <property type="component" value="Unassembled WGS sequence"/>
</dbReference>
<keyword evidence="5 7" id="KW-1133">Transmembrane helix</keyword>
<name>A0A2H0TCG0_9BACT</name>
<organism evidence="9 10">
    <name type="scientific">Candidatus Niyogibacteria bacterium CG10_big_fil_rev_8_21_14_0_10_46_36</name>
    <dbReference type="NCBI Taxonomy" id="1974726"/>
    <lineage>
        <taxon>Bacteria</taxon>
        <taxon>Candidatus Niyogiibacteriota</taxon>
    </lineage>
</organism>
<keyword evidence="6 7" id="KW-0472">Membrane</keyword>
<feature type="transmembrane region" description="Helical" evidence="7">
    <location>
        <begin position="38"/>
        <end position="58"/>
    </location>
</feature>
<feature type="transmembrane region" description="Helical" evidence="7">
    <location>
        <begin position="116"/>
        <end position="134"/>
    </location>
</feature>
<feature type="transmembrane region" description="Helical" evidence="7">
    <location>
        <begin position="6"/>
        <end position="26"/>
    </location>
</feature>
<dbReference type="PANTHER" id="PTHR33778:SF1">
    <property type="entry name" value="MAGNESIUM TRANSPORTER YHID-RELATED"/>
    <property type="match status" value="1"/>
</dbReference>
<dbReference type="GO" id="GO:0005886">
    <property type="term" value="C:plasma membrane"/>
    <property type="evidence" value="ECO:0007669"/>
    <property type="project" value="UniProtKB-SubCell"/>
</dbReference>
<evidence type="ECO:0000256" key="7">
    <source>
        <dbReference type="SAM" id="Phobius"/>
    </source>
</evidence>
<proteinExistence type="inferred from homology"/>
<evidence type="ECO:0000256" key="1">
    <source>
        <dbReference type="ARBA" id="ARBA00004651"/>
    </source>
</evidence>